<protein>
    <recommendedName>
        <fullName evidence="1">peptidylprolyl isomerase</fullName>
        <ecNumber evidence="1">5.2.1.8</ecNumber>
    </recommendedName>
</protein>
<dbReference type="PANTHER" id="PTHR47833">
    <property type="entry name" value="PHOTOSYNTHETIC NDH SUBUNIT OF LUMENAL LOCATION 4, CHLOROPLASTIC"/>
    <property type="match status" value="1"/>
</dbReference>
<name>A0ABQ7BN43_BRACR</name>
<dbReference type="PANTHER" id="PTHR47833:SF1">
    <property type="entry name" value="PHOTOSYNTHETIC NDH SUBUNIT OF LUMENAL LOCATION 4, CHLOROPLASTIC"/>
    <property type="match status" value="1"/>
</dbReference>
<sequence length="219" mass="23663">MAISTLTLTSSHYTRSFRPTISSSSSSSSSFSCLCSSSSSSTDCQQKQRSFTAAKKNVFGVGLGLLAATILSITPLDADATRIEYYATVGDPLCEYSYAKSGLGFCDIAVGFGDKAPRGVLVNVHYTARFADGTLFDSTYKRARPLTMRIGYKGSRPGDSWRRRSTSYARGKRKLQIPPKLAYGPEPAGCFSGDCNIPGNATLLYDINFVEIYPGSNTR</sequence>
<evidence type="ECO:0000313" key="3">
    <source>
        <dbReference type="EMBL" id="KAF3533732.1"/>
    </source>
</evidence>
<dbReference type="InterPro" id="IPR001179">
    <property type="entry name" value="PPIase_FKBP_dom"/>
</dbReference>
<reference evidence="3 4" key="1">
    <citation type="journal article" date="2020" name="BMC Genomics">
        <title>Intraspecific diversification of the crop wild relative Brassica cretica Lam. using demographic model selection.</title>
        <authorList>
            <person name="Kioukis A."/>
            <person name="Michalopoulou V.A."/>
            <person name="Briers L."/>
            <person name="Pirintsos S."/>
            <person name="Studholme D.J."/>
            <person name="Pavlidis P."/>
            <person name="Sarris P.F."/>
        </authorList>
    </citation>
    <scope>NUCLEOTIDE SEQUENCE [LARGE SCALE GENOMIC DNA]</scope>
    <source>
        <strain evidence="4">cv. PFS-1207/04</strain>
    </source>
</reference>
<accession>A0ABQ7BN43</accession>
<dbReference type="Proteomes" id="UP000266723">
    <property type="component" value="Unassembled WGS sequence"/>
</dbReference>
<comment type="caution">
    <text evidence="3">The sequence shown here is derived from an EMBL/GenBank/DDBJ whole genome shotgun (WGS) entry which is preliminary data.</text>
</comment>
<dbReference type="Gene3D" id="3.10.50.40">
    <property type="match status" value="1"/>
</dbReference>
<dbReference type="PROSITE" id="PS50059">
    <property type="entry name" value="FKBP_PPIASE"/>
    <property type="match status" value="1"/>
</dbReference>
<evidence type="ECO:0000313" key="4">
    <source>
        <dbReference type="Proteomes" id="UP000266723"/>
    </source>
</evidence>
<evidence type="ECO:0000259" key="2">
    <source>
        <dbReference type="PROSITE" id="PS50059"/>
    </source>
</evidence>
<dbReference type="EMBL" id="QGKV02001507">
    <property type="protein sequence ID" value="KAF3533732.1"/>
    <property type="molecule type" value="Genomic_DNA"/>
</dbReference>
<dbReference type="InterPro" id="IPR044183">
    <property type="entry name" value="PNSL4/FKBP13-like"/>
</dbReference>
<dbReference type="EC" id="5.2.1.8" evidence="1"/>
<feature type="domain" description="PPIase FKBP-type" evidence="2">
    <location>
        <begin position="119"/>
        <end position="213"/>
    </location>
</feature>
<proteinExistence type="predicted"/>
<organism evidence="3 4">
    <name type="scientific">Brassica cretica</name>
    <name type="common">Mustard</name>
    <dbReference type="NCBI Taxonomy" id="69181"/>
    <lineage>
        <taxon>Eukaryota</taxon>
        <taxon>Viridiplantae</taxon>
        <taxon>Streptophyta</taxon>
        <taxon>Embryophyta</taxon>
        <taxon>Tracheophyta</taxon>
        <taxon>Spermatophyta</taxon>
        <taxon>Magnoliopsida</taxon>
        <taxon>eudicotyledons</taxon>
        <taxon>Gunneridae</taxon>
        <taxon>Pentapetalae</taxon>
        <taxon>rosids</taxon>
        <taxon>malvids</taxon>
        <taxon>Brassicales</taxon>
        <taxon>Brassicaceae</taxon>
        <taxon>Brassiceae</taxon>
        <taxon>Brassica</taxon>
    </lineage>
</organism>
<keyword evidence="1" id="KW-0697">Rotamase</keyword>
<keyword evidence="4" id="KW-1185">Reference proteome</keyword>
<evidence type="ECO:0000256" key="1">
    <source>
        <dbReference type="PROSITE-ProRule" id="PRU00277"/>
    </source>
</evidence>
<gene>
    <name evidence="3" type="ORF">DY000_02036221</name>
</gene>
<dbReference type="InterPro" id="IPR046357">
    <property type="entry name" value="PPIase_dom_sf"/>
</dbReference>
<comment type="catalytic activity">
    <reaction evidence="1">
        <text>[protein]-peptidylproline (omega=180) = [protein]-peptidylproline (omega=0)</text>
        <dbReference type="Rhea" id="RHEA:16237"/>
        <dbReference type="Rhea" id="RHEA-COMP:10747"/>
        <dbReference type="Rhea" id="RHEA-COMP:10748"/>
        <dbReference type="ChEBI" id="CHEBI:83833"/>
        <dbReference type="ChEBI" id="CHEBI:83834"/>
        <dbReference type="EC" id="5.2.1.8"/>
    </reaction>
</comment>
<dbReference type="Pfam" id="PF00254">
    <property type="entry name" value="FKBP_C"/>
    <property type="match status" value="1"/>
</dbReference>
<dbReference type="SUPFAM" id="SSF54534">
    <property type="entry name" value="FKBP-like"/>
    <property type="match status" value="1"/>
</dbReference>
<keyword evidence="1" id="KW-0413">Isomerase</keyword>